<dbReference type="Proteomes" id="UP000405524">
    <property type="component" value="Unassembled WGS sequence"/>
</dbReference>
<accession>A0A5K1ISI5</accession>
<protein>
    <submittedName>
        <fullName evidence="2">Uncharacterized protein</fullName>
    </submittedName>
</protein>
<dbReference type="EMBL" id="CABWIC010000007">
    <property type="protein sequence ID" value="VWL91615.1"/>
    <property type="molecule type" value="Genomic_DNA"/>
</dbReference>
<dbReference type="GeneID" id="77465362"/>
<gene>
    <name evidence="2" type="ORF">JKKLCJKK_00371</name>
</gene>
<dbReference type="RefSeq" id="WP_152063106.1">
    <property type="nucleotide sequence ID" value="NZ_CABWIC010000007.1"/>
</dbReference>
<reference evidence="2 3" key="1">
    <citation type="submission" date="2019-10" db="EMBL/GenBank/DDBJ databases">
        <authorList>
            <person name="Wolf R A."/>
        </authorList>
    </citation>
    <scope>NUCLEOTIDE SEQUENCE [LARGE SCALE GENOMIC DNA]</scope>
    <source>
        <strain evidence="2">Collinsella_intestinalis_DSM_13632</strain>
    </source>
</reference>
<keyword evidence="1" id="KW-0175">Coiled coil</keyword>
<dbReference type="AlphaFoldDB" id="A0A5K1ISI5"/>
<feature type="coiled-coil region" evidence="1">
    <location>
        <begin position="3"/>
        <end position="37"/>
    </location>
</feature>
<evidence type="ECO:0000313" key="2">
    <source>
        <dbReference type="EMBL" id="VWL91615.1"/>
    </source>
</evidence>
<evidence type="ECO:0000256" key="1">
    <source>
        <dbReference type="SAM" id="Coils"/>
    </source>
</evidence>
<name>A0A5K1ISI5_9ACTN</name>
<evidence type="ECO:0000313" key="3">
    <source>
        <dbReference type="Proteomes" id="UP000405524"/>
    </source>
</evidence>
<proteinExistence type="predicted"/>
<organism evidence="2 3">
    <name type="scientific">Collinsella intestinalis</name>
    <dbReference type="NCBI Taxonomy" id="147207"/>
    <lineage>
        <taxon>Bacteria</taxon>
        <taxon>Bacillati</taxon>
        <taxon>Actinomycetota</taxon>
        <taxon>Coriobacteriia</taxon>
        <taxon>Coriobacteriales</taxon>
        <taxon>Coriobacteriaceae</taxon>
        <taxon>Collinsella</taxon>
    </lineage>
</organism>
<sequence length="80" mass="8883">MLNDQIIADNRALIARNRELECELASLKAKLGAVSRIADKYHDRASTILEGWGDKPMGGTDLGRFHAFEQMVGEIREVLG</sequence>